<evidence type="ECO:0000256" key="2">
    <source>
        <dbReference type="SAM" id="Phobius"/>
    </source>
</evidence>
<dbReference type="SMART" id="SM00089">
    <property type="entry name" value="PKD"/>
    <property type="match status" value="1"/>
</dbReference>
<feature type="compositionally biased region" description="Acidic residues" evidence="1">
    <location>
        <begin position="579"/>
        <end position="589"/>
    </location>
</feature>
<proteinExistence type="predicted"/>
<dbReference type="EMBL" id="PFWT01000009">
    <property type="protein sequence ID" value="PJA46585.1"/>
    <property type="molecule type" value="Genomic_DNA"/>
</dbReference>
<feature type="transmembrane region" description="Helical" evidence="2">
    <location>
        <begin position="403"/>
        <end position="423"/>
    </location>
</feature>
<gene>
    <name evidence="5" type="ORF">CO173_02345</name>
</gene>
<dbReference type="AlphaFoldDB" id="A0A2M7XFF2"/>
<dbReference type="Pfam" id="PF18911">
    <property type="entry name" value="PKD_4"/>
    <property type="match status" value="1"/>
</dbReference>
<keyword evidence="3" id="KW-0732">Signal</keyword>
<dbReference type="PANTHER" id="PTHR10199:SF100">
    <property type="entry name" value="THROMBOSPONDIN, ISOFORM A"/>
    <property type="match status" value="1"/>
</dbReference>
<dbReference type="Gene3D" id="2.60.40.10">
    <property type="entry name" value="Immunoglobulins"/>
    <property type="match status" value="1"/>
</dbReference>
<dbReference type="InterPro" id="IPR035986">
    <property type="entry name" value="PKD_dom_sf"/>
</dbReference>
<evidence type="ECO:0000256" key="1">
    <source>
        <dbReference type="SAM" id="MobiDB-lite"/>
    </source>
</evidence>
<feature type="compositionally biased region" description="Acidic residues" evidence="1">
    <location>
        <begin position="519"/>
        <end position="571"/>
    </location>
</feature>
<feature type="chain" id="PRO_5014941612" description="PKD domain-containing protein" evidence="3">
    <location>
        <begin position="22"/>
        <end position="650"/>
    </location>
</feature>
<feature type="region of interest" description="Disordered" evidence="1">
    <location>
        <begin position="439"/>
        <end position="650"/>
    </location>
</feature>
<reference evidence="6" key="1">
    <citation type="submission" date="2017-09" db="EMBL/GenBank/DDBJ databases">
        <title>Depth-based differentiation of microbial function through sediment-hosted aquifers and enrichment of novel symbionts in the deep terrestrial subsurface.</title>
        <authorList>
            <person name="Probst A.J."/>
            <person name="Ladd B."/>
            <person name="Jarett J.K."/>
            <person name="Geller-Mcgrath D.E."/>
            <person name="Sieber C.M.K."/>
            <person name="Emerson J.B."/>
            <person name="Anantharaman K."/>
            <person name="Thomas B.C."/>
            <person name="Malmstrom R."/>
            <person name="Stieglmeier M."/>
            <person name="Klingl A."/>
            <person name="Woyke T."/>
            <person name="Ryan C.M."/>
            <person name="Banfield J.F."/>
        </authorList>
    </citation>
    <scope>NUCLEOTIDE SEQUENCE [LARGE SCALE GENOMIC DNA]</scope>
</reference>
<feature type="signal peptide" evidence="3">
    <location>
        <begin position="1"/>
        <end position="21"/>
    </location>
</feature>
<comment type="caution">
    <text evidence="5">The sequence shown here is derived from an EMBL/GenBank/DDBJ whole genome shotgun (WGS) entry which is preliminary data.</text>
</comment>
<dbReference type="InterPro" id="IPR022409">
    <property type="entry name" value="PKD/Chitinase_dom"/>
</dbReference>
<name>A0A2M7XFF2_9BACT</name>
<dbReference type="InterPro" id="IPR000601">
    <property type="entry name" value="PKD_dom"/>
</dbReference>
<dbReference type="GO" id="GO:0005509">
    <property type="term" value="F:calcium ion binding"/>
    <property type="evidence" value="ECO:0007669"/>
    <property type="project" value="InterPro"/>
</dbReference>
<evidence type="ECO:0000256" key="3">
    <source>
        <dbReference type="SAM" id="SignalP"/>
    </source>
</evidence>
<dbReference type="InterPro" id="IPR013783">
    <property type="entry name" value="Ig-like_fold"/>
</dbReference>
<sequence length="650" mass="70198">MFKRIIITASFLLIMPFAALAAPDMGIYASGIRFSEPTLVAGDTIRIYATIKNEGDIDISGYVFFYKGSEPIGPSQIVSAASGGANEDVWADFVVPYGNFNIRAEIKGTDPADTNPANDVAITTLFSIVVDDDYDTVPNDRDNCVNTANTDQLDFDNDGMGDVCDDDDDNDGLTDAVEAELGTSPFNADTDGDGVGDAKDPAPLDPNITGNEPVVSAVVQADPVFDPVLTTTVSEAPVDDSLAKNDIPASEPTPDPASDLSADVDSDGLNASQEAVLGTDPNNSDTDGDGATDSKDAVPLDSNIQKANEIASNDLILVSTNASFVYSPIDWKTYSFRSLNPNDNIQVEWDFGDSSISQQSQVEHKFLKPGKYLVKLSVTDQAGNVKVDSEEIQISFFHLANPYVKVIIGGLGLLMFAFIALALKKGGSGKTAKNAKIIERSENVEEEDDEEDEIDSDIEDENTEDTVEDEDVIEEDEDSMVVDENEETEEEIAEDDEEIIDDESSESDLDIEDNKSESVEEESEDADPLESEADTEEETDDEEEGIEGLDSLDDDLEMDSDDEALDDTADSLEDKGLLEEGDLGEDELAQTEQKDLPDSDGLQKIASASAVTKKTSKKPAKKKIVKKTESKKPTKKPTSKRAKTQKPKNK</sequence>
<feature type="compositionally biased region" description="Low complexity" evidence="1">
    <location>
        <begin position="604"/>
        <end position="613"/>
    </location>
</feature>
<dbReference type="SUPFAM" id="SSF49299">
    <property type="entry name" value="PKD domain"/>
    <property type="match status" value="1"/>
</dbReference>
<feature type="region of interest" description="Disordered" evidence="1">
    <location>
        <begin position="236"/>
        <end position="298"/>
    </location>
</feature>
<keyword evidence="2" id="KW-0812">Transmembrane</keyword>
<keyword evidence="2" id="KW-1133">Transmembrane helix</keyword>
<accession>A0A2M7XFF2</accession>
<feature type="compositionally biased region" description="Basic residues" evidence="1">
    <location>
        <begin position="633"/>
        <end position="650"/>
    </location>
</feature>
<dbReference type="InterPro" id="IPR028974">
    <property type="entry name" value="TSP_type-3_rpt"/>
</dbReference>
<keyword evidence="2" id="KW-0472">Membrane</keyword>
<organism evidence="5 6">
    <name type="scientific">Candidatus Uhrbacteria bacterium CG_4_9_14_3_um_filter_41_35</name>
    <dbReference type="NCBI Taxonomy" id="1975034"/>
    <lineage>
        <taxon>Bacteria</taxon>
        <taxon>Candidatus Uhriibacteriota</taxon>
    </lineage>
</organism>
<evidence type="ECO:0000313" key="6">
    <source>
        <dbReference type="Proteomes" id="UP000231263"/>
    </source>
</evidence>
<evidence type="ECO:0000313" key="5">
    <source>
        <dbReference type="EMBL" id="PJA46585.1"/>
    </source>
</evidence>
<feature type="compositionally biased region" description="Acidic residues" evidence="1">
    <location>
        <begin position="444"/>
        <end position="511"/>
    </location>
</feature>
<dbReference type="CDD" id="cd00146">
    <property type="entry name" value="PKD"/>
    <property type="match status" value="1"/>
</dbReference>
<dbReference type="PROSITE" id="PS50093">
    <property type="entry name" value="PKD"/>
    <property type="match status" value="1"/>
</dbReference>
<dbReference type="PANTHER" id="PTHR10199">
    <property type="entry name" value="THROMBOSPONDIN"/>
    <property type="match status" value="1"/>
</dbReference>
<feature type="compositionally biased region" description="Basic residues" evidence="1">
    <location>
        <begin position="614"/>
        <end position="625"/>
    </location>
</feature>
<dbReference type="Proteomes" id="UP000231263">
    <property type="component" value="Unassembled WGS sequence"/>
</dbReference>
<protein>
    <recommendedName>
        <fullName evidence="4">PKD domain-containing protein</fullName>
    </recommendedName>
</protein>
<dbReference type="SUPFAM" id="SSF103647">
    <property type="entry name" value="TSP type-3 repeat"/>
    <property type="match status" value="1"/>
</dbReference>
<feature type="domain" description="PKD" evidence="4">
    <location>
        <begin position="333"/>
        <end position="394"/>
    </location>
</feature>
<feature type="region of interest" description="Disordered" evidence="1">
    <location>
        <begin position="179"/>
        <end position="211"/>
    </location>
</feature>
<evidence type="ECO:0000259" key="4">
    <source>
        <dbReference type="PROSITE" id="PS50093"/>
    </source>
</evidence>
<dbReference type="Gene3D" id="4.10.1080.10">
    <property type="entry name" value="TSP type-3 repeat"/>
    <property type="match status" value="1"/>
</dbReference>